<keyword evidence="2" id="KW-1133">Transmembrane helix</keyword>
<name>A0A317NQ35_9NOCA</name>
<keyword evidence="5" id="KW-1185">Reference proteome</keyword>
<feature type="compositionally biased region" description="Low complexity" evidence="1">
    <location>
        <begin position="195"/>
        <end position="206"/>
    </location>
</feature>
<reference evidence="4 5" key="1">
    <citation type="submission" date="2018-05" db="EMBL/GenBank/DDBJ databases">
        <title>Genomic Encyclopedia of Type Strains, Phase IV (KMG-IV): sequencing the most valuable type-strain genomes for metagenomic binning, comparative biology and taxonomic classification.</title>
        <authorList>
            <person name="Goeker M."/>
        </authorList>
    </citation>
    <scope>NUCLEOTIDE SEQUENCE [LARGE SCALE GENOMIC DNA]</scope>
    <source>
        <strain evidence="4 5">DSM 44717</strain>
    </source>
</reference>
<dbReference type="InterPro" id="IPR058489">
    <property type="entry name" value="DUF8176"/>
</dbReference>
<dbReference type="Proteomes" id="UP000246410">
    <property type="component" value="Unassembled WGS sequence"/>
</dbReference>
<dbReference type="Pfam" id="PF26527">
    <property type="entry name" value="DUF8176"/>
    <property type="match status" value="1"/>
</dbReference>
<sequence>MRPPHTCVLGKGLELGTDGDDNERGEKRPGAEFGPPVSDFGPPLDDAAGFGAPLAAPPPTPPGALPEMGWRPAGAPGPSPATPPPGPFGAPVAGTPPVAPPPGPPTMPPRGPVQPPRSAPTSVFGDAVAAPPPVPPRAPDASPFGAPDPRVSAPSEDQTVRFSGERRDSSPFGDSVPVTSGREATEVIRRDKPGPRAQAPAAEPAPETVRMATPDIVRQPERAPSADDAEDKAWWNSPDEGGAVPKPPEAGLSWADDPIARRLAPKNPVTPAAEQNKTKESDRRLRWIIGGAAAAVLLVVALVLTIGLVKRGGGDDPGVTAAPIPSVASPTECKAMSEQAVTVGNGPGDTSTGAKAILGFQYAFYVDRSGAKVREYVAPDAENISPAETIQKAIDDLIPAGSTHCVRMRETSVGRYDVELREWHPDGSAIVYKQEIVTTNTDGKWQVKSITAR</sequence>
<comment type="caution">
    <text evidence="4">The sequence shown here is derived from an EMBL/GenBank/DDBJ whole genome shotgun (WGS) entry which is preliminary data.</text>
</comment>
<keyword evidence="2" id="KW-0472">Membrane</keyword>
<evidence type="ECO:0000259" key="3">
    <source>
        <dbReference type="Pfam" id="PF26527"/>
    </source>
</evidence>
<feature type="compositionally biased region" description="Pro residues" evidence="1">
    <location>
        <begin position="55"/>
        <end position="64"/>
    </location>
</feature>
<evidence type="ECO:0000313" key="4">
    <source>
        <dbReference type="EMBL" id="PWV77501.1"/>
    </source>
</evidence>
<feature type="transmembrane region" description="Helical" evidence="2">
    <location>
        <begin position="287"/>
        <end position="309"/>
    </location>
</feature>
<evidence type="ECO:0000313" key="5">
    <source>
        <dbReference type="Proteomes" id="UP000246410"/>
    </source>
</evidence>
<protein>
    <recommendedName>
        <fullName evidence="3">DUF8176 domain-containing protein</fullName>
    </recommendedName>
</protein>
<proteinExistence type="predicted"/>
<feature type="region of interest" description="Disordered" evidence="1">
    <location>
        <begin position="1"/>
        <end position="254"/>
    </location>
</feature>
<feature type="domain" description="DUF8176" evidence="3">
    <location>
        <begin position="331"/>
        <end position="451"/>
    </location>
</feature>
<keyword evidence="2" id="KW-0812">Transmembrane</keyword>
<evidence type="ECO:0000256" key="2">
    <source>
        <dbReference type="SAM" id="Phobius"/>
    </source>
</evidence>
<feature type="compositionally biased region" description="Pro residues" evidence="1">
    <location>
        <begin position="75"/>
        <end position="88"/>
    </location>
</feature>
<organism evidence="4 5">
    <name type="scientific">Nocardia neocaledoniensis</name>
    <dbReference type="NCBI Taxonomy" id="236511"/>
    <lineage>
        <taxon>Bacteria</taxon>
        <taxon>Bacillati</taxon>
        <taxon>Actinomycetota</taxon>
        <taxon>Actinomycetes</taxon>
        <taxon>Mycobacteriales</taxon>
        <taxon>Nocardiaceae</taxon>
        <taxon>Nocardia</taxon>
    </lineage>
</organism>
<feature type="compositionally biased region" description="Pro residues" evidence="1">
    <location>
        <begin position="97"/>
        <end position="118"/>
    </location>
</feature>
<evidence type="ECO:0000256" key="1">
    <source>
        <dbReference type="SAM" id="MobiDB-lite"/>
    </source>
</evidence>
<gene>
    <name evidence="4" type="ORF">DFR69_10399</name>
</gene>
<dbReference type="AlphaFoldDB" id="A0A317NQ35"/>
<feature type="compositionally biased region" description="Basic and acidic residues" evidence="1">
    <location>
        <begin position="183"/>
        <end position="194"/>
    </location>
</feature>
<accession>A0A317NQ35</accession>
<dbReference type="EMBL" id="QGTL01000003">
    <property type="protein sequence ID" value="PWV77501.1"/>
    <property type="molecule type" value="Genomic_DNA"/>
</dbReference>